<reference evidence="2 3" key="1">
    <citation type="submission" date="2019-10" db="EMBL/GenBank/DDBJ databases">
        <title>Dictyobacter vulcani sp. nov., within the class Ktedonobacteria, isolated from soil of volcanic Mt. Zao.</title>
        <authorList>
            <person name="Zheng Y."/>
            <person name="Wang C.M."/>
            <person name="Sakai Y."/>
            <person name="Abe K."/>
            <person name="Yokota A."/>
            <person name="Yabe S."/>
        </authorList>
    </citation>
    <scope>NUCLEOTIDE SEQUENCE [LARGE SCALE GENOMIC DNA]</scope>
    <source>
        <strain evidence="2 3">W12</strain>
    </source>
</reference>
<dbReference type="PANTHER" id="PTHR16222">
    <property type="entry name" value="ADP-RIBOSYLGLYCOHYDROLASE"/>
    <property type="match status" value="1"/>
</dbReference>
<evidence type="ECO:0000313" key="3">
    <source>
        <dbReference type="Proteomes" id="UP000326912"/>
    </source>
</evidence>
<comment type="caution">
    <text evidence="2">The sequence shown here is derived from an EMBL/GenBank/DDBJ whole genome shotgun (WGS) entry which is preliminary data.</text>
</comment>
<feature type="binding site" evidence="1">
    <location>
        <position position="59"/>
    </location>
    <ligand>
        <name>Mg(2+)</name>
        <dbReference type="ChEBI" id="CHEBI:18420"/>
        <label>1</label>
    </ligand>
</feature>
<dbReference type="Pfam" id="PF03747">
    <property type="entry name" value="ADP_ribosyl_GH"/>
    <property type="match status" value="1"/>
</dbReference>
<organism evidence="2 3">
    <name type="scientific">Dictyobacter vulcani</name>
    <dbReference type="NCBI Taxonomy" id="2607529"/>
    <lineage>
        <taxon>Bacteria</taxon>
        <taxon>Bacillati</taxon>
        <taxon>Chloroflexota</taxon>
        <taxon>Ktedonobacteria</taxon>
        <taxon>Ktedonobacterales</taxon>
        <taxon>Dictyobacteraceae</taxon>
        <taxon>Dictyobacter</taxon>
    </lineage>
</organism>
<keyword evidence="1" id="KW-0460">Magnesium</keyword>
<dbReference type="PANTHER" id="PTHR16222:SF12">
    <property type="entry name" value="ADP-RIBOSYLGLYCOHYDROLASE-RELATED"/>
    <property type="match status" value="1"/>
</dbReference>
<feature type="binding site" evidence="1">
    <location>
        <position position="60"/>
    </location>
    <ligand>
        <name>Mg(2+)</name>
        <dbReference type="ChEBI" id="CHEBI:18420"/>
        <label>1</label>
    </ligand>
</feature>
<keyword evidence="1" id="KW-0479">Metal-binding</keyword>
<comment type="cofactor">
    <cofactor evidence="1">
        <name>Mg(2+)</name>
        <dbReference type="ChEBI" id="CHEBI:18420"/>
    </cofactor>
    <text evidence="1">Binds 2 magnesium ions per subunit.</text>
</comment>
<sequence>MTLKRFPHDEPLTRAACSLEGLSVGDALGDHYFVDSLSATIAPDLIAARMLPSPPWYYTDDTEMALSLFSTLHHYGTIDQDHLASSFARYYDASRGYGEAMHGLLRKIGEGQSWKDSAKHLFSGQGSFGNGAAMRVAPLGAYFADSLDLVVEQAKRSAEVTHTHPEGVAGAIAIAVAAAWAWRLRGTSENLTHTEFLDLVLPTLPESEVGTALRRARNLSSTTPIQEAISILGNGSAISAQDTVPFVLWCAGQHLQSYEEALWFTLSGLGDIDTNCAMVGGIIALSSKDPIPPAWLKAREVLPDWAFQK</sequence>
<dbReference type="AlphaFoldDB" id="A0A5J4KUX0"/>
<evidence type="ECO:0000256" key="1">
    <source>
        <dbReference type="PIRSR" id="PIRSR605502-1"/>
    </source>
</evidence>
<dbReference type="EMBL" id="BKZW01000001">
    <property type="protein sequence ID" value="GER89006.1"/>
    <property type="molecule type" value="Genomic_DNA"/>
</dbReference>
<dbReference type="SUPFAM" id="SSF101478">
    <property type="entry name" value="ADP-ribosylglycohydrolase"/>
    <property type="match status" value="1"/>
</dbReference>
<keyword evidence="3" id="KW-1185">Reference proteome</keyword>
<feature type="binding site" evidence="1">
    <location>
        <position position="271"/>
    </location>
    <ligand>
        <name>Mg(2+)</name>
        <dbReference type="ChEBI" id="CHEBI:18420"/>
        <label>1</label>
    </ligand>
</feature>
<accession>A0A5J4KUX0</accession>
<dbReference type="InterPro" id="IPR005502">
    <property type="entry name" value="Ribosyl_crysJ1"/>
</dbReference>
<feature type="binding site" evidence="1">
    <location>
        <position position="273"/>
    </location>
    <ligand>
        <name>Mg(2+)</name>
        <dbReference type="ChEBI" id="CHEBI:18420"/>
        <label>1</label>
    </ligand>
</feature>
<protein>
    <submittedName>
        <fullName evidence="2">Hydrolase</fullName>
    </submittedName>
</protein>
<proteinExistence type="predicted"/>
<dbReference type="GO" id="GO:0016787">
    <property type="term" value="F:hydrolase activity"/>
    <property type="evidence" value="ECO:0007669"/>
    <property type="project" value="UniProtKB-KW"/>
</dbReference>
<keyword evidence="2" id="KW-0378">Hydrolase</keyword>
<name>A0A5J4KUX0_9CHLR</name>
<feature type="binding site" evidence="1">
    <location>
        <position position="61"/>
    </location>
    <ligand>
        <name>Mg(2+)</name>
        <dbReference type="ChEBI" id="CHEBI:18420"/>
        <label>1</label>
    </ligand>
</feature>
<gene>
    <name evidence="2" type="ORF">KDW_31680</name>
</gene>
<evidence type="ECO:0000313" key="2">
    <source>
        <dbReference type="EMBL" id="GER89006.1"/>
    </source>
</evidence>
<dbReference type="Gene3D" id="1.10.4080.10">
    <property type="entry name" value="ADP-ribosylation/Crystallin J1"/>
    <property type="match status" value="1"/>
</dbReference>
<dbReference type="GO" id="GO:0046872">
    <property type="term" value="F:metal ion binding"/>
    <property type="evidence" value="ECO:0007669"/>
    <property type="project" value="UniProtKB-KW"/>
</dbReference>
<dbReference type="InterPro" id="IPR050792">
    <property type="entry name" value="ADP-ribosylglycohydrolase"/>
</dbReference>
<dbReference type="Proteomes" id="UP000326912">
    <property type="component" value="Unassembled WGS sequence"/>
</dbReference>
<dbReference type="InterPro" id="IPR036705">
    <property type="entry name" value="Ribosyl_crysJ1_sf"/>
</dbReference>
<feature type="binding site" evidence="1">
    <location>
        <position position="274"/>
    </location>
    <ligand>
        <name>Mg(2+)</name>
        <dbReference type="ChEBI" id="CHEBI:18420"/>
        <label>1</label>
    </ligand>
</feature>